<organism evidence="1 2">
    <name type="scientific">Cupriavidus lacunae</name>
    <dbReference type="NCBI Taxonomy" id="2666307"/>
    <lineage>
        <taxon>Bacteria</taxon>
        <taxon>Pseudomonadati</taxon>
        <taxon>Pseudomonadota</taxon>
        <taxon>Betaproteobacteria</taxon>
        <taxon>Burkholderiales</taxon>
        <taxon>Burkholderiaceae</taxon>
        <taxon>Cupriavidus</taxon>
    </lineage>
</organism>
<accession>A0A370NN84</accession>
<reference evidence="2" key="1">
    <citation type="submission" date="2018-06" db="EMBL/GenBank/DDBJ databases">
        <authorList>
            <person name="Feng T."/>
            <person name="Jeon C.O."/>
        </authorList>
    </citation>
    <scope>NUCLEOTIDE SEQUENCE [LARGE SCALE GENOMIC DNA]</scope>
    <source>
        <strain evidence="2">S23</strain>
    </source>
</reference>
<dbReference type="Proteomes" id="UP000255165">
    <property type="component" value="Unassembled WGS sequence"/>
</dbReference>
<dbReference type="AlphaFoldDB" id="A0A370NN84"/>
<protein>
    <recommendedName>
        <fullName evidence="3">Serine acetyltransferase</fullName>
    </recommendedName>
</protein>
<evidence type="ECO:0008006" key="3">
    <source>
        <dbReference type="Google" id="ProtNLM"/>
    </source>
</evidence>
<name>A0A370NN84_9BURK</name>
<sequence>MELINHTRASLIEYVCAQIATFFPDRAEIRPAITRNFSEAMGRVERCFNGNRIWPQGKFNYLHSAQYCLFLYYLANTIWRNEEDAGSATRLFLLNKALNGIDMFYEIQMPDIFVLGHSSGIVLAKATYGNYLVLHQHCTVGRNHDVAPVLGEGVVMYPGSSVIGRSQVGNRSVISIGTQVVNRDTPGHCIVFGGDGGNLVFRPPTVNLIEDVFRV</sequence>
<dbReference type="Gene3D" id="2.160.10.10">
    <property type="entry name" value="Hexapeptide repeat proteins"/>
    <property type="match status" value="1"/>
</dbReference>
<dbReference type="InterPro" id="IPR011004">
    <property type="entry name" value="Trimer_LpxA-like_sf"/>
</dbReference>
<evidence type="ECO:0000313" key="1">
    <source>
        <dbReference type="EMBL" id="RDK07066.1"/>
    </source>
</evidence>
<evidence type="ECO:0000313" key="2">
    <source>
        <dbReference type="Proteomes" id="UP000255165"/>
    </source>
</evidence>
<dbReference type="RefSeq" id="WP_115214612.1">
    <property type="nucleotide sequence ID" value="NZ_QKWJ01000049.1"/>
</dbReference>
<dbReference type="SUPFAM" id="SSF51161">
    <property type="entry name" value="Trimeric LpxA-like enzymes"/>
    <property type="match status" value="1"/>
</dbReference>
<proteinExistence type="predicted"/>
<gene>
    <name evidence="1" type="ORF">DN412_28130</name>
</gene>
<dbReference type="EMBL" id="QKWJ01000049">
    <property type="protein sequence ID" value="RDK07066.1"/>
    <property type="molecule type" value="Genomic_DNA"/>
</dbReference>
<comment type="caution">
    <text evidence="1">The sequence shown here is derived from an EMBL/GenBank/DDBJ whole genome shotgun (WGS) entry which is preliminary data.</text>
</comment>
<keyword evidence="2" id="KW-1185">Reference proteome</keyword>